<sequence>MIAENATYQTLSEIENLIRTFEDCTLPRSEWTHPAHLTVALWYLTRYSETEATNCIRNHIQRYNSAKGIKTTKDSGYHETITLFWIRIISQYLTTKPNGQLLDLANVIIENYANKTLPFEYYSHDLLMSWSARTNWVEPDLKPFCY</sequence>
<organism evidence="1 2">
    <name type="scientific">Floridaenema fluviatile BLCC-F154</name>
    <dbReference type="NCBI Taxonomy" id="3153640"/>
    <lineage>
        <taxon>Bacteria</taxon>
        <taxon>Bacillati</taxon>
        <taxon>Cyanobacteriota</taxon>
        <taxon>Cyanophyceae</taxon>
        <taxon>Oscillatoriophycideae</taxon>
        <taxon>Aerosakkonematales</taxon>
        <taxon>Aerosakkonemataceae</taxon>
        <taxon>Floridanema</taxon>
        <taxon>Floridanema fluviatile</taxon>
    </lineage>
</organism>
<reference evidence="1 2" key="1">
    <citation type="submission" date="2024-09" db="EMBL/GenBank/DDBJ databases">
        <title>Floridaenema gen nov. (Aerosakkonemataceae, Aerosakkonematales ord. nov., Cyanobacteria) from benthic tropical and subtropical fresh waters, with the description of four new species.</title>
        <authorList>
            <person name="Moretto J.A."/>
            <person name="Berthold D.E."/>
            <person name="Lefler F.W."/>
            <person name="Huang I.-S."/>
            <person name="Laughinghouse H. IV."/>
        </authorList>
    </citation>
    <scope>NUCLEOTIDE SEQUENCE [LARGE SCALE GENOMIC DNA]</scope>
    <source>
        <strain evidence="1 2">BLCC-F154</strain>
    </source>
</reference>
<dbReference type="Proteomes" id="UP001576776">
    <property type="component" value="Unassembled WGS sequence"/>
</dbReference>
<dbReference type="EMBL" id="JBHFNS010000043">
    <property type="protein sequence ID" value="MFB2935636.1"/>
    <property type="molecule type" value="Genomic_DNA"/>
</dbReference>
<accession>A0ABV4YA02</accession>
<proteinExistence type="predicted"/>
<gene>
    <name evidence="1" type="ORF">ACE1B6_10175</name>
</gene>
<protein>
    <submittedName>
        <fullName evidence="1">Uncharacterized protein</fullName>
    </submittedName>
</protein>
<dbReference type="RefSeq" id="WP_413257139.1">
    <property type="nucleotide sequence ID" value="NZ_JBHFNS010000043.1"/>
</dbReference>
<keyword evidence="2" id="KW-1185">Reference proteome</keyword>
<evidence type="ECO:0000313" key="1">
    <source>
        <dbReference type="EMBL" id="MFB2935636.1"/>
    </source>
</evidence>
<name>A0ABV4YA02_9CYAN</name>
<evidence type="ECO:0000313" key="2">
    <source>
        <dbReference type="Proteomes" id="UP001576776"/>
    </source>
</evidence>
<comment type="caution">
    <text evidence="1">The sequence shown here is derived from an EMBL/GenBank/DDBJ whole genome shotgun (WGS) entry which is preliminary data.</text>
</comment>